<dbReference type="AlphaFoldDB" id="A0AAW2FNV1"/>
<sequence>MKILFIILILRMVIMSFGSDNITCDYVWRYLDYTWDNETQMKQANDTGNYDPTQCITDDGKKVSDGRVIVTSPKEFGPGCPVTLTVVSNDKKGAGGPLLRPYPDWKWHSKTWNKTHPDCTGLVNVARIDLKCGHLFAMDTGKVGRDERLCSPKLVIIRLKDDKVVKIIHIPEKMATNNETGKGVLVKPLVFLPSEDCSQLLDNMIIFMADYYGNGLVVYNSVKDSMCRIESKYMEPVDDLFVLKNHDTFIYPAGIFSMTVICNECKTSCYLYWAPISGKAIYRTDIDHLLNCPNKDQANNKTKYTIKLASQTVDMESVDHTLYYSDTGAMSIVRRNVCKLSSQSKPVTVTEEMQPVLGVVTTMSSLENGKEMQFIEDNYKIFKYTSVDLSSINFRYCRFKI</sequence>
<dbReference type="EMBL" id="JADYXP020000010">
    <property type="protein sequence ID" value="KAL0115620.1"/>
    <property type="molecule type" value="Genomic_DNA"/>
</dbReference>
<gene>
    <name evidence="6" type="ORF">PUN28_010853</name>
</gene>
<feature type="signal peptide" evidence="5">
    <location>
        <begin position="1"/>
        <end position="18"/>
    </location>
</feature>
<comment type="similarity">
    <text evidence="2">Belongs to the major royal jelly protein family.</text>
</comment>
<organism evidence="6 7">
    <name type="scientific">Cardiocondyla obscurior</name>
    <dbReference type="NCBI Taxonomy" id="286306"/>
    <lineage>
        <taxon>Eukaryota</taxon>
        <taxon>Metazoa</taxon>
        <taxon>Ecdysozoa</taxon>
        <taxon>Arthropoda</taxon>
        <taxon>Hexapoda</taxon>
        <taxon>Insecta</taxon>
        <taxon>Pterygota</taxon>
        <taxon>Neoptera</taxon>
        <taxon>Endopterygota</taxon>
        <taxon>Hymenoptera</taxon>
        <taxon>Apocrita</taxon>
        <taxon>Aculeata</taxon>
        <taxon>Formicoidea</taxon>
        <taxon>Formicidae</taxon>
        <taxon>Myrmicinae</taxon>
        <taxon>Cardiocondyla</taxon>
    </lineage>
</organism>
<dbReference type="InterPro" id="IPR011042">
    <property type="entry name" value="6-blade_b-propeller_TolB-like"/>
</dbReference>
<protein>
    <recommendedName>
        <fullName evidence="8">Bee-milk protein</fullName>
    </recommendedName>
</protein>
<proteinExistence type="inferred from homology"/>
<evidence type="ECO:0000256" key="3">
    <source>
        <dbReference type="ARBA" id="ARBA00022525"/>
    </source>
</evidence>
<evidence type="ECO:0000256" key="1">
    <source>
        <dbReference type="ARBA" id="ARBA00004613"/>
    </source>
</evidence>
<accession>A0AAW2FNV1</accession>
<comment type="caution">
    <text evidence="6">The sequence shown here is derived from an EMBL/GenBank/DDBJ whole genome shotgun (WGS) entry which is preliminary data.</text>
</comment>
<evidence type="ECO:0000313" key="6">
    <source>
        <dbReference type="EMBL" id="KAL0115620.1"/>
    </source>
</evidence>
<keyword evidence="7" id="KW-1185">Reference proteome</keyword>
<evidence type="ECO:0000256" key="5">
    <source>
        <dbReference type="SAM" id="SignalP"/>
    </source>
</evidence>
<keyword evidence="4 5" id="KW-0732">Signal</keyword>
<dbReference type="Proteomes" id="UP001430953">
    <property type="component" value="Unassembled WGS sequence"/>
</dbReference>
<keyword evidence="3" id="KW-0964">Secreted</keyword>
<dbReference type="GO" id="GO:0005576">
    <property type="term" value="C:extracellular region"/>
    <property type="evidence" value="ECO:0007669"/>
    <property type="project" value="UniProtKB-SubCell"/>
</dbReference>
<dbReference type="PANTHER" id="PTHR10009:SF18">
    <property type="entry name" value="PROTEIN YELLOW-LIKE PROTEIN"/>
    <property type="match status" value="1"/>
</dbReference>
<dbReference type="PRINTS" id="PR01366">
    <property type="entry name" value="ROYALJELLY"/>
</dbReference>
<dbReference type="InterPro" id="IPR017996">
    <property type="entry name" value="MRJP/yellow-related"/>
</dbReference>
<dbReference type="Pfam" id="PF03022">
    <property type="entry name" value="MRJP"/>
    <property type="match status" value="1"/>
</dbReference>
<evidence type="ECO:0000256" key="4">
    <source>
        <dbReference type="ARBA" id="ARBA00022729"/>
    </source>
</evidence>
<name>A0AAW2FNV1_9HYME</name>
<feature type="chain" id="PRO_5043632283" description="Bee-milk protein" evidence="5">
    <location>
        <begin position="19"/>
        <end position="401"/>
    </location>
</feature>
<dbReference type="Gene3D" id="2.120.10.30">
    <property type="entry name" value="TolB, C-terminal domain"/>
    <property type="match status" value="1"/>
</dbReference>
<evidence type="ECO:0008006" key="8">
    <source>
        <dbReference type="Google" id="ProtNLM"/>
    </source>
</evidence>
<comment type="subcellular location">
    <subcellularLocation>
        <location evidence="1">Secreted</location>
    </subcellularLocation>
</comment>
<evidence type="ECO:0000256" key="2">
    <source>
        <dbReference type="ARBA" id="ARBA00009127"/>
    </source>
</evidence>
<dbReference type="PANTHER" id="PTHR10009">
    <property type="entry name" value="PROTEIN YELLOW-RELATED"/>
    <property type="match status" value="1"/>
</dbReference>
<reference evidence="6 7" key="1">
    <citation type="submission" date="2023-03" db="EMBL/GenBank/DDBJ databases">
        <title>High recombination rates correlate with genetic variation in Cardiocondyla obscurior ants.</title>
        <authorList>
            <person name="Errbii M."/>
        </authorList>
    </citation>
    <scope>NUCLEOTIDE SEQUENCE [LARGE SCALE GENOMIC DNA]</scope>
    <source>
        <strain evidence="6">Alpha-2009</strain>
        <tissue evidence="6">Whole body</tissue>
    </source>
</reference>
<evidence type="ECO:0000313" key="7">
    <source>
        <dbReference type="Proteomes" id="UP001430953"/>
    </source>
</evidence>